<dbReference type="Proteomes" id="UP000007800">
    <property type="component" value="Unassembled WGS sequence"/>
</dbReference>
<reference evidence="2 3" key="1">
    <citation type="submission" date="2008-07" db="EMBL/GenBank/DDBJ databases">
        <authorList>
            <person name="El-Sayed N."/>
            <person name="Caler E."/>
            <person name="Inman J."/>
            <person name="Amedeo P."/>
            <person name="Hass B."/>
            <person name="Wortman J."/>
        </authorList>
    </citation>
    <scope>NUCLEOTIDE SEQUENCE [LARGE SCALE GENOMIC DNA]</scope>
    <source>
        <strain evidence="3">ATCC 50983 / TXsc</strain>
    </source>
</reference>
<dbReference type="InParanoid" id="C5LM35"/>
<proteinExistence type="predicted"/>
<dbReference type="RefSeq" id="XP_002769448.1">
    <property type="nucleotide sequence ID" value="XM_002769402.1"/>
</dbReference>
<feature type="region of interest" description="Disordered" evidence="1">
    <location>
        <begin position="108"/>
        <end position="154"/>
    </location>
</feature>
<protein>
    <submittedName>
        <fullName evidence="2">Uncharacterized protein</fullName>
    </submittedName>
</protein>
<organism evidence="3">
    <name type="scientific">Perkinsus marinus (strain ATCC 50983 / TXsc)</name>
    <dbReference type="NCBI Taxonomy" id="423536"/>
    <lineage>
        <taxon>Eukaryota</taxon>
        <taxon>Sar</taxon>
        <taxon>Alveolata</taxon>
        <taxon>Perkinsozoa</taxon>
        <taxon>Perkinsea</taxon>
        <taxon>Perkinsida</taxon>
        <taxon>Perkinsidae</taxon>
        <taxon>Perkinsus</taxon>
    </lineage>
</organism>
<dbReference type="GeneID" id="9055070"/>
<evidence type="ECO:0000313" key="3">
    <source>
        <dbReference type="Proteomes" id="UP000007800"/>
    </source>
</evidence>
<keyword evidence="3" id="KW-1185">Reference proteome</keyword>
<name>C5LM35_PERM5</name>
<dbReference type="AlphaFoldDB" id="C5LM35"/>
<accession>C5LM35</accession>
<evidence type="ECO:0000256" key="1">
    <source>
        <dbReference type="SAM" id="MobiDB-lite"/>
    </source>
</evidence>
<sequence length="154" mass="17232">MGGQRDGLKVWFKELQKKQDATALTEEPIFKVLDVKKRLAHIGKAANQLLKIRKPAPTQPPKNDIAESEKIREMIRNITRDNATYDASKLEKMNTNELLTEYIDLLKAEQGDESKEEGKEGEKSGDSEAADESGNAAEEDGPKKDGEEKPHDEL</sequence>
<feature type="compositionally biased region" description="Basic and acidic residues" evidence="1">
    <location>
        <begin position="140"/>
        <end position="154"/>
    </location>
</feature>
<gene>
    <name evidence="2" type="ORF">Pmar_PMAR008947</name>
</gene>
<evidence type="ECO:0000313" key="2">
    <source>
        <dbReference type="EMBL" id="EER02166.1"/>
    </source>
</evidence>
<feature type="compositionally biased region" description="Basic and acidic residues" evidence="1">
    <location>
        <begin position="108"/>
        <end position="126"/>
    </location>
</feature>
<dbReference type="EMBL" id="GG683392">
    <property type="protein sequence ID" value="EER02166.1"/>
    <property type="molecule type" value="Genomic_DNA"/>
</dbReference>